<dbReference type="AlphaFoldDB" id="A0AAV2SBZ2"/>
<dbReference type="PROSITE" id="PS51004">
    <property type="entry name" value="SEMA"/>
    <property type="match status" value="1"/>
</dbReference>
<feature type="domain" description="Sema" evidence="9">
    <location>
        <begin position="147"/>
        <end position="614"/>
    </location>
</feature>
<organism evidence="10 11">
    <name type="scientific">Meganyctiphanes norvegica</name>
    <name type="common">Northern krill</name>
    <name type="synonym">Thysanopoda norvegica</name>
    <dbReference type="NCBI Taxonomy" id="48144"/>
    <lineage>
        <taxon>Eukaryota</taxon>
        <taxon>Metazoa</taxon>
        <taxon>Ecdysozoa</taxon>
        <taxon>Arthropoda</taxon>
        <taxon>Crustacea</taxon>
        <taxon>Multicrustacea</taxon>
        <taxon>Malacostraca</taxon>
        <taxon>Eumalacostraca</taxon>
        <taxon>Eucarida</taxon>
        <taxon>Euphausiacea</taxon>
        <taxon>Euphausiidae</taxon>
        <taxon>Meganyctiphanes</taxon>
    </lineage>
</organism>
<dbReference type="EMBL" id="CAXKWB010054785">
    <property type="protein sequence ID" value="CAL4176126.1"/>
    <property type="molecule type" value="Genomic_DNA"/>
</dbReference>
<evidence type="ECO:0000256" key="1">
    <source>
        <dbReference type="ARBA" id="ARBA00004370"/>
    </source>
</evidence>
<dbReference type="Gene3D" id="3.30.1680.10">
    <property type="entry name" value="ligand-binding face of the semaphorins, domain 2"/>
    <property type="match status" value="1"/>
</dbReference>
<comment type="caution">
    <text evidence="10">The sequence shown here is derived from an EMBL/GenBank/DDBJ whole genome shotgun (WGS) entry which is preliminary data.</text>
</comment>
<keyword evidence="2" id="KW-0524">Neurogenesis</keyword>
<dbReference type="InterPro" id="IPR001627">
    <property type="entry name" value="Semap_dom"/>
</dbReference>
<evidence type="ECO:0000256" key="2">
    <source>
        <dbReference type="ARBA" id="ARBA00022902"/>
    </source>
</evidence>
<evidence type="ECO:0000259" key="9">
    <source>
        <dbReference type="PROSITE" id="PS51004"/>
    </source>
</evidence>
<reference evidence="10 11" key="1">
    <citation type="submission" date="2024-05" db="EMBL/GenBank/DDBJ databases">
        <authorList>
            <person name="Wallberg A."/>
        </authorList>
    </citation>
    <scope>NUCLEOTIDE SEQUENCE [LARGE SCALE GENOMIC DNA]</scope>
</reference>
<keyword evidence="8" id="KW-1133">Transmembrane helix</keyword>
<dbReference type="Pfam" id="PF01403">
    <property type="entry name" value="Sema"/>
    <property type="match status" value="1"/>
</dbReference>
<feature type="region of interest" description="Disordered" evidence="7">
    <location>
        <begin position="1"/>
        <end position="35"/>
    </location>
</feature>
<dbReference type="GO" id="GO:0045499">
    <property type="term" value="F:chemorepellent activity"/>
    <property type="evidence" value="ECO:0007669"/>
    <property type="project" value="TreeGrafter"/>
</dbReference>
<evidence type="ECO:0000256" key="4">
    <source>
        <dbReference type="ARBA" id="ARBA00023157"/>
    </source>
</evidence>
<dbReference type="InterPro" id="IPR016201">
    <property type="entry name" value="PSI"/>
</dbReference>
<keyword evidence="8" id="KW-0812">Transmembrane</keyword>
<name>A0AAV2SBZ2_MEGNR</name>
<dbReference type="Gene3D" id="2.130.10.10">
    <property type="entry name" value="YVTN repeat-like/Quinoprotein amine dehydrogenase"/>
    <property type="match status" value="1"/>
</dbReference>
<feature type="transmembrane region" description="Helical" evidence="8">
    <location>
        <begin position="753"/>
        <end position="775"/>
    </location>
</feature>
<dbReference type="SUPFAM" id="SSF103575">
    <property type="entry name" value="Plexin repeat"/>
    <property type="match status" value="1"/>
</dbReference>
<dbReference type="FunFam" id="2.130.10.10:FF:000346">
    <property type="entry name" value="Sema-1a, isoform D"/>
    <property type="match status" value="1"/>
</dbReference>
<dbReference type="SMART" id="SM00423">
    <property type="entry name" value="PSI"/>
    <property type="match status" value="1"/>
</dbReference>
<evidence type="ECO:0000313" key="11">
    <source>
        <dbReference type="Proteomes" id="UP001497623"/>
    </source>
</evidence>
<dbReference type="Pfam" id="PF01437">
    <property type="entry name" value="PSI"/>
    <property type="match status" value="1"/>
</dbReference>
<evidence type="ECO:0000256" key="8">
    <source>
        <dbReference type="SAM" id="Phobius"/>
    </source>
</evidence>
<keyword evidence="5" id="KW-0325">Glycoprotein</keyword>
<dbReference type="InterPro" id="IPR015943">
    <property type="entry name" value="WD40/YVTN_repeat-like_dom_sf"/>
</dbReference>
<feature type="region of interest" description="Disordered" evidence="7">
    <location>
        <begin position="798"/>
        <end position="817"/>
    </location>
</feature>
<gene>
    <name evidence="10" type="ORF">MNOR_LOCUS34756</name>
</gene>
<dbReference type="GO" id="GO:0030335">
    <property type="term" value="P:positive regulation of cell migration"/>
    <property type="evidence" value="ECO:0007669"/>
    <property type="project" value="TreeGrafter"/>
</dbReference>
<dbReference type="GO" id="GO:0030215">
    <property type="term" value="F:semaphorin receptor binding"/>
    <property type="evidence" value="ECO:0007669"/>
    <property type="project" value="InterPro"/>
</dbReference>
<dbReference type="Proteomes" id="UP001497623">
    <property type="component" value="Unassembled WGS sequence"/>
</dbReference>
<dbReference type="GO" id="GO:0007411">
    <property type="term" value="P:axon guidance"/>
    <property type="evidence" value="ECO:0007669"/>
    <property type="project" value="TreeGrafter"/>
</dbReference>
<evidence type="ECO:0000256" key="6">
    <source>
        <dbReference type="PROSITE-ProRule" id="PRU00352"/>
    </source>
</evidence>
<keyword evidence="11" id="KW-1185">Reference proteome</keyword>
<dbReference type="SUPFAM" id="SSF101912">
    <property type="entry name" value="Sema domain"/>
    <property type="match status" value="1"/>
</dbReference>
<dbReference type="PANTHER" id="PTHR11036">
    <property type="entry name" value="SEMAPHORIN"/>
    <property type="match status" value="1"/>
</dbReference>
<keyword evidence="4" id="KW-1015">Disulfide bond</keyword>
<dbReference type="InterPro" id="IPR036352">
    <property type="entry name" value="Semap_dom_sf"/>
</dbReference>
<evidence type="ECO:0000256" key="3">
    <source>
        <dbReference type="ARBA" id="ARBA00023136"/>
    </source>
</evidence>
<comment type="subcellular location">
    <subcellularLocation>
        <location evidence="1">Membrane</location>
    </subcellularLocation>
</comment>
<sequence>MKQTDNLQRGSQSPTQDTTMENCLHQRGNRSRRSLLRSGYKIGSNSTSISSMLGNDTVDSPTGSTAYSCTTLRTLQCASDVRTDSECRVHRNQLNSVKHNKTYNASMKLPSMSSRMGLTMYSSILMVFVALSMIVPTTLALTASAFSSELRPNSIVRRESLTVHRFLGNTSHVDFFRLLERDGDSLIVGARNIVYNISIHDLEEYEDQRIEWRSKDQDSITCYSKGKSESDCQNFIRVFAKQDDGNLLVCGTNAYKPLCRTYTTKNEVKKYIEESSAVGKCPFDPKHNSTFVYTDGKLYSGTVGDFQAMTPLINRDQLRTDHNDYKQLNNPDFVSSFSYGSWVWFLFRETATEYMNCGKRVYSRVGRVCKSDSGGGSSRLSSSWTSFLKARLNCSVPGHFPFYFDEIQSTSDIISGTYGEKQHELLYAVFTTPQNSIPGSAICAFSMRHILDAFEGDFKEQETPDSNWLPVRQNKIPSPRPSICANNSKNIPDNTVNFVKIHPLMDEAVPTFFGRPLIMKATFDYRFTKLVVDPQVALVNGETVDVFFIATDNGIILKAINKMSSISTSKVGGVIVEEIHVSKRPIINLELAKQPGAHSKLIIITDDDIQSIDLHRCYNKRTCSSCVRLQDPYCGWSEGEGRCSYIDPKMKGPLLQNITSGEHPDCPYSYEDDYYKYPSTQIYQGAGRQAVEVTTPKPLPDLRVTEERPEGSQSTKPITTIEPLPTISTDCLGPVVGESIYGGSGLSYPAETLAVAVTVSCVAALVVGFISGFLVSRKCKTEDEVNPDVSYLDSKINRHGNAPPAADPNMYTSNNNQINNLVTTFNPKNTNSKTTNTTANSSLLKPSKCAYI</sequence>
<evidence type="ECO:0000313" key="10">
    <source>
        <dbReference type="EMBL" id="CAL4176126.1"/>
    </source>
</evidence>
<comment type="caution">
    <text evidence="6">Lacks conserved residue(s) required for the propagation of feature annotation.</text>
</comment>
<dbReference type="SMART" id="SM00630">
    <property type="entry name" value="Sema"/>
    <property type="match status" value="1"/>
</dbReference>
<dbReference type="PANTHER" id="PTHR11036:SF127">
    <property type="entry name" value="SEMAPHORIN-1A"/>
    <property type="match status" value="1"/>
</dbReference>
<proteinExistence type="predicted"/>
<protein>
    <recommendedName>
        <fullName evidence="9">Sema domain-containing protein</fullName>
    </recommendedName>
</protein>
<keyword evidence="3 8" id="KW-0472">Membrane</keyword>
<dbReference type="GO" id="GO:0005886">
    <property type="term" value="C:plasma membrane"/>
    <property type="evidence" value="ECO:0007669"/>
    <property type="project" value="TreeGrafter"/>
</dbReference>
<dbReference type="InterPro" id="IPR002165">
    <property type="entry name" value="Plexin_repeat"/>
</dbReference>
<feature type="compositionally biased region" description="Polar residues" evidence="7">
    <location>
        <begin position="1"/>
        <end position="21"/>
    </location>
</feature>
<evidence type="ECO:0000256" key="5">
    <source>
        <dbReference type="ARBA" id="ARBA00023180"/>
    </source>
</evidence>
<feature type="transmembrane region" description="Helical" evidence="8">
    <location>
        <begin position="118"/>
        <end position="141"/>
    </location>
</feature>
<evidence type="ECO:0000256" key="7">
    <source>
        <dbReference type="SAM" id="MobiDB-lite"/>
    </source>
</evidence>
<dbReference type="InterPro" id="IPR027231">
    <property type="entry name" value="Semaphorin"/>
</dbReference>
<dbReference type="GO" id="GO:0071526">
    <property type="term" value="P:semaphorin-plexin signaling pathway"/>
    <property type="evidence" value="ECO:0007669"/>
    <property type="project" value="TreeGrafter"/>
</dbReference>
<accession>A0AAV2SBZ2</accession>
<feature type="region of interest" description="Disordered" evidence="7">
    <location>
        <begin position="701"/>
        <end position="720"/>
    </location>
</feature>